<organism evidence="2 3">
    <name type="scientific">Lithospermum erythrorhizon</name>
    <name type="common">Purple gromwell</name>
    <name type="synonym">Lithospermum officinale var. erythrorhizon</name>
    <dbReference type="NCBI Taxonomy" id="34254"/>
    <lineage>
        <taxon>Eukaryota</taxon>
        <taxon>Viridiplantae</taxon>
        <taxon>Streptophyta</taxon>
        <taxon>Embryophyta</taxon>
        <taxon>Tracheophyta</taxon>
        <taxon>Spermatophyta</taxon>
        <taxon>Magnoliopsida</taxon>
        <taxon>eudicotyledons</taxon>
        <taxon>Gunneridae</taxon>
        <taxon>Pentapetalae</taxon>
        <taxon>asterids</taxon>
        <taxon>lamiids</taxon>
        <taxon>Boraginales</taxon>
        <taxon>Boraginaceae</taxon>
        <taxon>Boraginoideae</taxon>
        <taxon>Lithospermeae</taxon>
        <taxon>Lithospermum</taxon>
    </lineage>
</organism>
<accession>A0AAV3P2Y3</accession>
<dbReference type="Proteomes" id="UP001454036">
    <property type="component" value="Unassembled WGS sequence"/>
</dbReference>
<sequence>MSMVVICPTQLTPNMWIFIIGFYSAYILAGVAPTAEFFHTSFSQLTQKNEFLYFVVKPEMKGFCETFLSKVFLDEGLFSSLPQALRVTFNVPDHAPLPPPAIPATSSDQLPFRPPAPAADPVVVSGSLEEDEVARPLLRKYLLLPGLSSYIDSFVSSILTWAAHFRTRHPPWRTNCIRS</sequence>
<keyword evidence="1" id="KW-0812">Transmembrane</keyword>
<keyword evidence="1" id="KW-0472">Membrane</keyword>
<keyword evidence="1" id="KW-1133">Transmembrane helix</keyword>
<keyword evidence="3" id="KW-1185">Reference proteome</keyword>
<proteinExistence type="predicted"/>
<protein>
    <submittedName>
        <fullName evidence="2">Uncharacterized protein</fullName>
    </submittedName>
</protein>
<reference evidence="2 3" key="1">
    <citation type="submission" date="2024-01" db="EMBL/GenBank/DDBJ databases">
        <title>The complete chloroplast genome sequence of Lithospermum erythrorhizon: insights into the phylogenetic relationship among Boraginaceae species and the maternal lineages of purple gromwells.</title>
        <authorList>
            <person name="Okada T."/>
            <person name="Watanabe K."/>
        </authorList>
    </citation>
    <scope>NUCLEOTIDE SEQUENCE [LARGE SCALE GENOMIC DNA]</scope>
</reference>
<dbReference type="AlphaFoldDB" id="A0AAV3P2Y3"/>
<evidence type="ECO:0000313" key="2">
    <source>
        <dbReference type="EMBL" id="GAA0144408.1"/>
    </source>
</evidence>
<comment type="caution">
    <text evidence="2">The sequence shown here is derived from an EMBL/GenBank/DDBJ whole genome shotgun (WGS) entry which is preliminary data.</text>
</comment>
<name>A0AAV3P2Y3_LITER</name>
<dbReference type="EMBL" id="BAABME010000641">
    <property type="protein sequence ID" value="GAA0144408.1"/>
    <property type="molecule type" value="Genomic_DNA"/>
</dbReference>
<gene>
    <name evidence="2" type="ORF">LIER_04865</name>
</gene>
<feature type="transmembrane region" description="Helical" evidence="1">
    <location>
        <begin position="15"/>
        <end position="38"/>
    </location>
</feature>
<evidence type="ECO:0000313" key="3">
    <source>
        <dbReference type="Proteomes" id="UP001454036"/>
    </source>
</evidence>
<evidence type="ECO:0000256" key="1">
    <source>
        <dbReference type="SAM" id="Phobius"/>
    </source>
</evidence>